<dbReference type="Gene3D" id="3.40.50.1100">
    <property type="match status" value="2"/>
</dbReference>
<keyword evidence="3 5" id="KW-0663">Pyridoxal phosphate</keyword>
<dbReference type="InterPro" id="IPR029144">
    <property type="entry name" value="Thr_synth_N"/>
</dbReference>
<dbReference type="Proteomes" id="UP000184082">
    <property type="component" value="Unassembled WGS sequence"/>
</dbReference>
<evidence type="ECO:0000313" key="8">
    <source>
        <dbReference type="EMBL" id="SHK18816.1"/>
    </source>
</evidence>
<evidence type="ECO:0000256" key="1">
    <source>
        <dbReference type="ARBA" id="ARBA00001933"/>
    </source>
</evidence>
<dbReference type="Gene3D" id="3.90.1380.10">
    <property type="entry name" value="Threonine synthase, N-terminal domain"/>
    <property type="match status" value="1"/>
</dbReference>
<dbReference type="RefSeq" id="WP_330390694.1">
    <property type="nucleotide sequence ID" value="NZ_FRAJ01000011.1"/>
</dbReference>
<feature type="domain" description="Tryptophan synthase beta chain-like PALP" evidence="6">
    <location>
        <begin position="99"/>
        <end position="356"/>
    </location>
</feature>
<name>A0A1M6QF43_9FIRM</name>
<dbReference type="InterPro" id="IPR036052">
    <property type="entry name" value="TrpB-like_PALP_sf"/>
</dbReference>
<dbReference type="EMBL" id="FRAJ01000011">
    <property type="protein sequence ID" value="SHK18816.1"/>
    <property type="molecule type" value="Genomic_DNA"/>
</dbReference>
<dbReference type="GO" id="GO:0005737">
    <property type="term" value="C:cytoplasm"/>
    <property type="evidence" value="ECO:0007669"/>
    <property type="project" value="TreeGrafter"/>
</dbReference>
<keyword evidence="9" id="KW-1185">Reference proteome</keyword>
<comment type="cofactor">
    <cofactor evidence="1 5">
        <name>pyridoxal 5'-phosphate</name>
        <dbReference type="ChEBI" id="CHEBI:597326"/>
    </cofactor>
</comment>
<evidence type="ECO:0000256" key="5">
    <source>
        <dbReference type="PIRSR" id="PIRSR604450-51"/>
    </source>
</evidence>
<protein>
    <recommendedName>
        <fullName evidence="4">Threonine synthase</fullName>
        <ecNumber evidence="4">4.2.3.1</ecNumber>
    </recommendedName>
</protein>
<accession>A0A1M6QF43</accession>
<gene>
    <name evidence="8" type="ORF">SAMN02745883_01474</name>
</gene>
<dbReference type="Pfam" id="PF00291">
    <property type="entry name" value="PALP"/>
    <property type="match status" value="1"/>
</dbReference>
<evidence type="ECO:0000256" key="3">
    <source>
        <dbReference type="ARBA" id="ARBA00022898"/>
    </source>
</evidence>
<dbReference type="InterPro" id="IPR004450">
    <property type="entry name" value="Thr_synthase-like"/>
</dbReference>
<evidence type="ECO:0000256" key="4">
    <source>
        <dbReference type="NCBIfam" id="TIGR00260"/>
    </source>
</evidence>
<evidence type="ECO:0000313" key="9">
    <source>
        <dbReference type="Proteomes" id="UP000184082"/>
    </source>
</evidence>
<dbReference type="Pfam" id="PF24857">
    <property type="entry name" value="THR4_C"/>
    <property type="match status" value="1"/>
</dbReference>
<feature type="modified residue" description="N6-(pyridoxal phosphate)lysine" evidence="5">
    <location>
        <position position="113"/>
    </location>
</feature>
<dbReference type="PANTHER" id="PTHR43515">
    <property type="entry name" value="THREONINE SYNTHASE-LIKE 1"/>
    <property type="match status" value="1"/>
</dbReference>
<proteinExistence type="inferred from homology"/>
<dbReference type="AlphaFoldDB" id="A0A1M6QF43"/>
<evidence type="ECO:0000259" key="6">
    <source>
        <dbReference type="Pfam" id="PF00291"/>
    </source>
</evidence>
<dbReference type="EC" id="4.2.3.1" evidence="4"/>
<dbReference type="InterPro" id="IPR037158">
    <property type="entry name" value="Thr_synth_N_sf"/>
</dbReference>
<dbReference type="SUPFAM" id="SSF53686">
    <property type="entry name" value="Tryptophan synthase beta subunit-like PLP-dependent enzymes"/>
    <property type="match status" value="1"/>
</dbReference>
<feature type="domain" description="Threonine synthase N-terminal" evidence="7">
    <location>
        <begin position="6"/>
        <end position="81"/>
    </location>
</feature>
<dbReference type="CDD" id="cd01560">
    <property type="entry name" value="Thr-synth_2"/>
    <property type="match status" value="1"/>
</dbReference>
<evidence type="ECO:0000256" key="2">
    <source>
        <dbReference type="ARBA" id="ARBA00005517"/>
    </source>
</evidence>
<dbReference type="GO" id="GO:0009088">
    <property type="term" value="P:threonine biosynthetic process"/>
    <property type="evidence" value="ECO:0007669"/>
    <property type="project" value="UniProtKB-UniRule"/>
</dbReference>
<dbReference type="GO" id="GO:0004795">
    <property type="term" value="F:threonine synthase activity"/>
    <property type="evidence" value="ECO:0007669"/>
    <property type="project" value="UniProtKB-UniRule"/>
</dbReference>
<sequence length="497" mass="56937">MKDLFYKSTRSSDERVKSCEAIVKGLAGDGGLFVPIEIPKIEKSLDELMTMNYKDLAFYIMKKYFTDFDECELKECIEKAYDEKFETQLIAPVVEKAGVFFLELYHGPTLAFKDMALSILPYLLIKASKKLNVDKEIVILTATSGDTGKAALEGFADVEGVKIIVFYPQDGVSEVQRMQMITQRGLNTFVVGIKGNFDDAQRGVKETFADRKFNKKINDMGYMFSSANSINIGRLVPQIVYYFYGYLNLLKEKKIKDREKINIVVPTGNFGNILAAYYAKKMGLPVNKLICASNENNVLYDFINTGIYDRRREFKKTISPSMDILVSSNLERFLYDISDCDEKAISDMMNKLNKYGIYEIPDEMKEKLDVIYGGYATKYETYNAIEEVYNRSDYLIDTHTAVAYFVYKKYKEETNDNTKTIIASTASPFKFTRDVLKAVDNKYEKFSDFELIEKMAELLGTNVPKGIKDLNKREILHKYTCKGNEIKETILKLLEGK</sequence>
<reference evidence="8 9" key="1">
    <citation type="submission" date="2016-11" db="EMBL/GenBank/DDBJ databases">
        <authorList>
            <person name="Jaros S."/>
            <person name="Januszkiewicz K."/>
            <person name="Wedrychowicz H."/>
        </authorList>
    </citation>
    <scope>NUCLEOTIDE SEQUENCE [LARGE SCALE GENOMIC DNA]</scope>
    <source>
        <strain evidence="8 9">DSM 14501</strain>
    </source>
</reference>
<evidence type="ECO:0000259" key="7">
    <source>
        <dbReference type="Pfam" id="PF14821"/>
    </source>
</evidence>
<comment type="similarity">
    <text evidence="2">Belongs to the threonine synthase family.</text>
</comment>
<dbReference type="STRING" id="1121266.SAMN02745883_01474"/>
<dbReference type="PANTHER" id="PTHR43515:SF1">
    <property type="entry name" value="THREONINE SYNTHASE-LIKE 1"/>
    <property type="match status" value="1"/>
</dbReference>
<organism evidence="8 9">
    <name type="scientific">Caminicella sporogenes DSM 14501</name>
    <dbReference type="NCBI Taxonomy" id="1121266"/>
    <lineage>
        <taxon>Bacteria</taxon>
        <taxon>Bacillati</taxon>
        <taxon>Bacillota</taxon>
        <taxon>Clostridia</taxon>
        <taxon>Peptostreptococcales</taxon>
        <taxon>Caminicellaceae</taxon>
        <taxon>Caminicella</taxon>
    </lineage>
</organism>
<dbReference type="Pfam" id="PF14821">
    <property type="entry name" value="Thr_synth_N"/>
    <property type="match status" value="1"/>
</dbReference>
<dbReference type="NCBIfam" id="TIGR00260">
    <property type="entry name" value="thrC"/>
    <property type="match status" value="1"/>
</dbReference>
<dbReference type="InterPro" id="IPR001926">
    <property type="entry name" value="TrpB-like_PALP"/>
</dbReference>